<accession>A0A348B4F5</accession>
<dbReference type="EMBL" id="AP018553">
    <property type="protein sequence ID" value="BBD73057.1"/>
    <property type="molecule type" value="Genomic_DNA"/>
</dbReference>
<gene>
    <name evidence="10" type="ORF">GCM10007116_20940</name>
    <name evidence="9" type="ORF">HS1genome_1446</name>
</gene>
<dbReference type="CDD" id="cd06423">
    <property type="entry name" value="CESA_like"/>
    <property type="match status" value="1"/>
</dbReference>
<dbReference type="AlphaFoldDB" id="A0A348B4F5"/>
<dbReference type="KEGG" id="sacd:HS1genome_1446"/>
<dbReference type="InterPro" id="IPR029044">
    <property type="entry name" value="Nucleotide-diphossugar_trans"/>
</dbReference>
<evidence type="ECO:0000256" key="3">
    <source>
        <dbReference type="ARBA" id="ARBA00022679"/>
    </source>
</evidence>
<keyword evidence="4 7" id="KW-0812">Transmembrane</keyword>
<feature type="transmembrane region" description="Helical" evidence="7">
    <location>
        <begin position="308"/>
        <end position="327"/>
    </location>
</feature>
<dbReference type="GeneID" id="38666957"/>
<dbReference type="EMBL" id="BMQS01000027">
    <property type="protein sequence ID" value="GGU03948.1"/>
    <property type="molecule type" value="Genomic_DNA"/>
</dbReference>
<dbReference type="Proteomes" id="UP000276741">
    <property type="component" value="Chromosome"/>
</dbReference>
<reference evidence="9" key="3">
    <citation type="journal article" date="2019" name="BMC Res. Notes">
        <title>Complete genome sequence of the Sulfodiicoccus acidiphilus strain HS-1T, the first crenarchaeon that lacks polB3, isolated from an acidic hot spring in Ohwaku-dani, Hakone, Japan.</title>
        <authorList>
            <person name="Sakai H.D."/>
            <person name="Kurosawa N."/>
        </authorList>
    </citation>
    <scope>NUCLEOTIDE SEQUENCE</scope>
    <source>
        <strain evidence="9">HS-1</strain>
    </source>
</reference>
<dbReference type="RefSeq" id="WP_126450223.1">
    <property type="nucleotide sequence ID" value="NZ_AP018553.1"/>
</dbReference>
<dbReference type="GO" id="GO:0016757">
    <property type="term" value="F:glycosyltransferase activity"/>
    <property type="evidence" value="ECO:0007669"/>
    <property type="project" value="UniProtKB-KW"/>
</dbReference>
<keyword evidence="11" id="KW-1185">Reference proteome</keyword>
<dbReference type="Gene3D" id="3.90.550.10">
    <property type="entry name" value="Spore Coat Polysaccharide Biosynthesis Protein SpsA, Chain A"/>
    <property type="match status" value="1"/>
</dbReference>
<keyword evidence="5 7" id="KW-1133">Transmembrane helix</keyword>
<name>A0A348B4F5_9CREN</name>
<dbReference type="Proteomes" id="UP000616143">
    <property type="component" value="Unassembled WGS sequence"/>
</dbReference>
<evidence type="ECO:0000313" key="11">
    <source>
        <dbReference type="Proteomes" id="UP000276741"/>
    </source>
</evidence>
<sequence>MIAELLLALCCAASCSWLLSQIYYASHRALPLEERPGRAKYSVVVAVKDEEVETLNELRECLLNLDYGDYEVLVVSDDAPERRDEVTRALRGLRVLFRDSPSGGKAGALNYASSFVTGTHLVFLDAEARVGRDFLLTLSRFAGYDVLALRLTVRNAQGPVGRAYSSTTDFSFRSLFAGRDSLGLFLFPNGSALVVRREVLDSLGWWRPTMAEDLDLGVRLALKGVRVRYLDLAVSTMAPLSTGELHRQISRWGYGSGELAPLSLKLLGMGVRGIEGWAYVNQWLLYPLYPAALLIYSLLSPAFGLGQLSVLVTASIYGVTLSLYGRFVRGDPTLGVLTTFSALSGYVRGLLRVPMKWKVTKKAGTSASYPLSLFLFGEALGLLSPLYVLLGYPLQSLVLLGLGVTLAWSSRPPWM</sequence>
<feature type="domain" description="Glycosyltransferase 2-like" evidence="8">
    <location>
        <begin position="121"/>
        <end position="296"/>
    </location>
</feature>
<evidence type="ECO:0000256" key="6">
    <source>
        <dbReference type="ARBA" id="ARBA00023136"/>
    </source>
</evidence>
<reference evidence="10" key="4">
    <citation type="submission" date="2020-09" db="EMBL/GenBank/DDBJ databases">
        <authorList>
            <person name="Sun Q."/>
            <person name="Ohkuma M."/>
        </authorList>
    </citation>
    <scope>NUCLEOTIDE SEQUENCE</scope>
    <source>
        <strain evidence="10">JCM 31740</strain>
    </source>
</reference>
<comment type="subcellular location">
    <subcellularLocation>
        <location evidence="1">Membrane</location>
        <topology evidence="1">Multi-pass membrane protein</topology>
    </subcellularLocation>
</comment>
<dbReference type="PANTHER" id="PTHR43867">
    <property type="entry name" value="CELLULOSE SYNTHASE CATALYTIC SUBUNIT A [UDP-FORMING]"/>
    <property type="match status" value="1"/>
</dbReference>
<evidence type="ECO:0000256" key="5">
    <source>
        <dbReference type="ARBA" id="ARBA00022989"/>
    </source>
</evidence>
<reference evidence="10" key="1">
    <citation type="journal article" date="2014" name="Int. J. Syst. Evol. Microbiol.">
        <title>Complete genome sequence of Corynebacterium casei LMG S-19264T (=DSM 44701T), isolated from a smear-ripened cheese.</title>
        <authorList>
            <consortium name="US DOE Joint Genome Institute (JGI-PGF)"/>
            <person name="Walter F."/>
            <person name="Albersmeier A."/>
            <person name="Kalinowski J."/>
            <person name="Ruckert C."/>
        </authorList>
    </citation>
    <scope>NUCLEOTIDE SEQUENCE</scope>
    <source>
        <strain evidence="10">JCM 31740</strain>
    </source>
</reference>
<keyword evidence="2" id="KW-0328">Glycosyltransferase</keyword>
<feature type="transmembrane region" description="Helical" evidence="7">
    <location>
        <begin position="333"/>
        <end position="351"/>
    </location>
</feature>
<reference evidence="11" key="2">
    <citation type="submission" date="2018-04" db="EMBL/GenBank/DDBJ databases">
        <title>Complete genome sequence of Sulfodiicoccus acidiphilus strain HS-1.</title>
        <authorList>
            <person name="Sakai H.D."/>
            <person name="Kurosawa N."/>
        </authorList>
    </citation>
    <scope>NUCLEOTIDE SEQUENCE [LARGE SCALE GENOMIC DNA]</scope>
    <source>
        <strain evidence="11">HS-1</strain>
    </source>
</reference>
<dbReference type="PANTHER" id="PTHR43867:SF2">
    <property type="entry name" value="CELLULOSE SYNTHASE CATALYTIC SUBUNIT A [UDP-FORMING]"/>
    <property type="match status" value="1"/>
</dbReference>
<keyword evidence="6 7" id="KW-0472">Membrane</keyword>
<proteinExistence type="predicted"/>
<evidence type="ECO:0000313" key="10">
    <source>
        <dbReference type="EMBL" id="GGU03948.1"/>
    </source>
</evidence>
<dbReference type="GO" id="GO:0016020">
    <property type="term" value="C:membrane"/>
    <property type="evidence" value="ECO:0007669"/>
    <property type="project" value="UniProtKB-SubCell"/>
</dbReference>
<keyword evidence="3" id="KW-0808">Transferase</keyword>
<feature type="transmembrane region" description="Helical" evidence="7">
    <location>
        <begin position="276"/>
        <end position="296"/>
    </location>
</feature>
<dbReference type="SUPFAM" id="SSF53448">
    <property type="entry name" value="Nucleotide-diphospho-sugar transferases"/>
    <property type="match status" value="1"/>
</dbReference>
<evidence type="ECO:0000256" key="7">
    <source>
        <dbReference type="SAM" id="Phobius"/>
    </source>
</evidence>
<feature type="transmembrane region" description="Helical" evidence="7">
    <location>
        <begin position="363"/>
        <end position="383"/>
    </location>
</feature>
<organism evidence="9 11">
    <name type="scientific">Sulfodiicoccus acidiphilus</name>
    <dbReference type="NCBI Taxonomy" id="1670455"/>
    <lineage>
        <taxon>Archaea</taxon>
        <taxon>Thermoproteota</taxon>
        <taxon>Thermoprotei</taxon>
        <taxon>Sulfolobales</taxon>
        <taxon>Sulfolobaceae</taxon>
        <taxon>Sulfodiicoccus</taxon>
    </lineage>
</organism>
<evidence type="ECO:0000256" key="2">
    <source>
        <dbReference type="ARBA" id="ARBA00022676"/>
    </source>
</evidence>
<dbReference type="InterPro" id="IPR050321">
    <property type="entry name" value="Glycosyltr_2/OpgH_subfam"/>
</dbReference>
<evidence type="ECO:0000313" key="9">
    <source>
        <dbReference type="EMBL" id="BBD73057.1"/>
    </source>
</evidence>
<dbReference type="OrthoDB" id="46222at2157"/>
<evidence type="ECO:0000259" key="8">
    <source>
        <dbReference type="Pfam" id="PF13632"/>
    </source>
</evidence>
<evidence type="ECO:0000256" key="1">
    <source>
        <dbReference type="ARBA" id="ARBA00004141"/>
    </source>
</evidence>
<dbReference type="Pfam" id="PF13632">
    <property type="entry name" value="Glyco_trans_2_3"/>
    <property type="match status" value="1"/>
</dbReference>
<dbReference type="InterPro" id="IPR001173">
    <property type="entry name" value="Glyco_trans_2-like"/>
</dbReference>
<protein>
    <recommendedName>
        <fullName evidence="8">Glycosyltransferase 2-like domain-containing protein</fullName>
    </recommendedName>
</protein>
<evidence type="ECO:0000256" key="4">
    <source>
        <dbReference type="ARBA" id="ARBA00022692"/>
    </source>
</evidence>